<reference evidence="3 4" key="1">
    <citation type="submission" date="2017-10" db="EMBL/GenBank/DDBJ databases">
        <title>Draft genome of Longimonas halophila.</title>
        <authorList>
            <person name="Goh K.M."/>
            <person name="Shamsir M.S."/>
            <person name="Lim S.W."/>
        </authorList>
    </citation>
    <scope>NUCLEOTIDE SEQUENCE [LARGE SCALE GENOMIC DNA]</scope>
    <source>
        <strain evidence="3 4">KCTC 42399</strain>
    </source>
</reference>
<dbReference type="GO" id="GO:0032259">
    <property type="term" value="P:methylation"/>
    <property type="evidence" value="ECO:0007669"/>
    <property type="project" value="UniProtKB-KW"/>
</dbReference>
<dbReference type="Pfam" id="PF13649">
    <property type="entry name" value="Methyltransf_25"/>
    <property type="match status" value="1"/>
</dbReference>
<evidence type="ECO:0000313" key="4">
    <source>
        <dbReference type="Proteomes" id="UP000221024"/>
    </source>
</evidence>
<protein>
    <submittedName>
        <fullName evidence="3">SAM-dependent methyltransferase</fullName>
    </submittedName>
</protein>
<keyword evidence="3" id="KW-0489">Methyltransferase</keyword>
<dbReference type="Proteomes" id="UP000221024">
    <property type="component" value="Unassembled WGS sequence"/>
</dbReference>
<dbReference type="OrthoDB" id="9804312at2"/>
<dbReference type="SUPFAM" id="SSF53335">
    <property type="entry name" value="S-adenosyl-L-methionine-dependent methyltransferases"/>
    <property type="match status" value="1"/>
</dbReference>
<dbReference type="PANTHER" id="PTHR43861:SF3">
    <property type="entry name" value="PUTATIVE (AFU_ORTHOLOGUE AFUA_2G14390)-RELATED"/>
    <property type="match status" value="1"/>
</dbReference>
<evidence type="ECO:0000256" key="1">
    <source>
        <dbReference type="ARBA" id="ARBA00022679"/>
    </source>
</evidence>
<organism evidence="3 4">
    <name type="scientific">Longimonas halophila</name>
    <dbReference type="NCBI Taxonomy" id="1469170"/>
    <lineage>
        <taxon>Bacteria</taxon>
        <taxon>Pseudomonadati</taxon>
        <taxon>Rhodothermota</taxon>
        <taxon>Rhodothermia</taxon>
        <taxon>Rhodothermales</taxon>
        <taxon>Salisaetaceae</taxon>
        <taxon>Longimonas</taxon>
    </lineage>
</organism>
<keyword evidence="1 3" id="KW-0808">Transferase</keyword>
<dbReference type="PANTHER" id="PTHR43861">
    <property type="entry name" value="TRANS-ACONITATE 2-METHYLTRANSFERASE-RELATED"/>
    <property type="match status" value="1"/>
</dbReference>
<comment type="caution">
    <text evidence="3">The sequence shown here is derived from an EMBL/GenBank/DDBJ whole genome shotgun (WGS) entry which is preliminary data.</text>
</comment>
<evidence type="ECO:0000313" key="3">
    <source>
        <dbReference type="EMBL" id="PEN08489.1"/>
    </source>
</evidence>
<dbReference type="InterPro" id="IPR029063">
    <property type="entry name" value="SAM-dependent_MTases_sf"/>
</dbReference>
<dbReference type="Gene3D" id="3.40.50.150">
    <property type="entry name" value="Vaccinia Virus protein VP39"/>
    <property type="match status" value="1"/>
</dbReference>
<proteinExistence type="predicted"/>
<dbReference type="AlphaFoldDB" id="A0A2H3NRJ3"/>
<gene>
    <name evidence="3" type="ORF">CRI93_05110</name>
</gene>
<evidence type="ECO:0000259" key="2">
    <source>
        <dbReference type="Pfam" id="PF13649"/>
    </source>
</evidence>
<dbReference type="GO" id="GO:0008168">
    <property type="term" value="F:methyltransferase activity"/>
    <property type="evidence" value="ECO:0007669"/>
    <property type="project" value="UniProtKB-KW"/>
</dbReference>
<keyword evidence="4" id="KW-1185">Reference proteome</keyword>
<dbReference type="CDD" id="cd02440">
    <property type="entry name" value="AdoMet_MTases"/>
    <property type="match status" value="1"/>
</dbReference>
<accession>A0A2H3NRJ3</accession>
<dbReference type="RefSeq" id="WP_098061531.1">
    <property type="nucleotide sequence ID" value="NZ_PDEP01000003.1"/>
</dbReference>
<dbReference type="EMBL" id="PDEP01000003">
    <property type="protein sequence ID" value="PEN08489.1"/>
    <property type="molecule type" value="Genomic_DNA"/>
</dbReference>
<sequence>MDPSFWNSRFDRDHFVYGTAPNHFIATQQDRLAPGTTVLDLAGGEGRNAVYLAAHGCEVTLLDYSATALQKAERLAAEQNTSLDTIHADLTTWTPNRTWQALVATYVHLPVQWQPRLYEMMQASLAPGGTLIAEWFRPEQRTDGYTSGGPPDVEMMVTAQELRDAFPESGIELLTELVVSLNEGPGHSGQAAVVRLIWTKPESTT</sequence>
<dbReference type="InterPro" id="IPR041698">
    <property type="entry name" value="Methyltransf_25"/>
</dbReference>
<name>A0A2H3NRJ3_9BACT</name>
<feature type="domain" description="Methyltransferase" evidence="2">
    <location>
        <begin position="38"/>
        <end position="129"/>
    </location>
</feature>